<proteinExistence type="predicted"/>
<feature type="coiled-coil region" evidence="1">
    <location>
        <begin position="41"/>
        <end position="75"/>
    </location>
</feature>
<dbReference type="EMBL" id="GDQN01005177">
    <property type="protein sequence ID" value="JAT85877.1"/>
    <property type="molecule type" value="Transcribed_RNA"/>
</dbReference>
<reference evidence="3" key="1">
    <citation type="submission" date="2015-09" db="EMBL/GenBank/DDBJ databases">
        <title>De novo assembly of Pectinophora gossypiella (Pink Bollworm) gut transcriptome.</title>
        <authorList>
            <person name="Tassone E.E."/>
        </authorList>
    </citation>
    <scope>NUCLEOTIDE SEQUENCE</scope>
</reference>
<feature type="compositionally biased region" description="Acidic residues" evidence="2">
    <location>
        <begin position="31"/>
        <end position="40"/>
    </location>
</feature>
<sequence length="120" mass="13875">GKSRRVPDDAVPTLNLPTTGSESGEDKMQQEEELASDDEPIEKYKVSKKKLQASLDRANKLIKKQTLLIKRLREQNRRDSKKITLQNRVLNDLMEIYQLRNEDIAVLRTEILKSEEPDSL</sequence>
<dbReference type="AlphaFoldDB" id="A0A1E1WG25"/>
<protein>
    <submittedName>
        <fullName evidence="3">Uncharacterized protein</fullName>
    </submittedName>
</protein>
<accession>A0A1E1WG25</accession>
<dbReference type="OrthoDB" id="5982876at2759"/>
<keyword evidence="1" id="KW-0175">Coiled coil</keyword>
<evidence type="ECO:0000313" key="3">
    <source>
        <dbReference type="EMBL" id="JAT85877.1"/>
    </source>
</evidence>
<feature type="region of interest" description="Disordered" evidence="2">
    <location>
        <begin position="1"/>
        <end position="41"/>
    </location>
</feature>
<gene>
    <name evidence="3" type="ORF">g.19574</name>
</gene>
<name>A0A1E1WG25_PECGO</name>
<feature type="non-terminal residue" evidence="3">
    <location>
        <position position="1"/>
    </location>
</feature>
<evidence type="ECO:0000256" key="1">
    <source>
        <dbReference type="SAM" id="Coils"/>
    </source>
</evidence>
<organism evidence="3">
    <name type="scientific">Pectinophora gossypiella</name>
    <name type="common">Cotton pink bollworm</name>
    <name type="synonym">Depressaria gossypiella</name>
    <dbReference type="NCBI Taxonomy" id="13191"/>
    <lineage>
        <taxon>Eukaryota</taxon>
        <taxon>Metazoa</taxon>
        <taxon>Ecdysozoa</taxon>
        <taxon>Arthropoda</taxon>
        <taxon>Hexapoda</taxon>
        <taxon>Insecta</taxon>
        <taxon>Pterygota</taxon>
        <taxon>Neoptera</taxon>
        <taxon>Endopterygota</taxon>
        <taxon>Lepidoptera</taxon>
        <taxon>Glossata</taxon>
        <taxon>Ditrysia</taxon>
        <taxon>Gelechioidea</taxon>
        <taxon>Gelechiidae</taxon>
        <taxon>Apatetrinae</taxon>
        <taxon>Pectinophora</taxon>
    </lineage>
</organism>
<evidence type="ECO:0000256" key="2">
    <source>
        <dbReference type="SAM" id="MobiDB-lite"/>
    </source>
</evidence>